<dbReference type="InParanoid" id="A0A0C3E6G0"/>
<dbReference type="OrthoDB" id="59699at2759"/>
<name>A0A0C3E6G0_9AGAM</name>
<reference evidence="3" key="2">
    <citation type="submission" date="2015-01" db="EMBL/GenBank/DDBJ databases">
        <title>Evolutionary Origins and Diversification of the Mycorrhizal Mutualists.</title>
        <authorList>
            <consortium name="DOE Joint Genome Institute"/>
            <consortium name="Mycorrhizal Genomics Consortium"/>
            <person name="Kohler A."/>
            <person name="Kuo A."/>
            <person name="Nagy L.G."/>
            <person name="Floudas D."/>
            <person name="Copeland A."/>
            <person name="Barry K.W."/>
            <person name="Cichocki N."/>
            <person name="Veneault-Fourrey C."/>
            <person name="LaButti K."/>
            <person name="Lindquist E.A."/>
            <person name="Lipzen A."/>
            <person name="Lundell T."/>
            <person name="Morin E."/>
            <person name="Murat C."/>
            <person name="Riley R."/>
            <person name="Ohm R."/>
            <person name="Sun H."/>
            <person name="Tunlid A."/>
            <person name="Henrissat B."/>
            <person name="Grigoriev I.V."/>
            <person name="Hibbett D.S."/>
            <person name="Martin F."/>
        </authorList>
    </citation>
    <scope>NUCLEOTIDE SEQUENCE [LARGE SCALE GENOMIC DNA]</scope>
    <source>
        <strain evidence="3">Foug A</strain>
    </source>
</reference>
<dbReference type="AlphaFoldDB" id="A0A0C3E6G0"/>
<organism evidence="2 3">
    <name type="scientific">Scleroderma citrinum Foug A</name>
    <dbReference type="NCBI Taxonomy" id="1036808"/>
    <lineage>
        <taxon>Eukaryota</taxon>
        <taxon>Fungi</taxon>
        <taxon>Dikarya</taxon>
        <taxon>Basidiomycota</taxon>
        <taxon>Agaricomycotina</taxon>
        <taxon>Agaricomycetes</taxon>
        <taxon>Agaricomycetidae</taxon>
        <taxon>Boletales</taxon>
        <taxon>Sclerodermatineae</taxon>
        <taxon>Sclerodermataceae</taxon>
        <taxon>Scleroderma</taxon>
    </lineage>
</organism>
<reference evidence="2 3" key="1">
    <citation type="submission" date="2014-04" db="EMBL/GenBank/DDBJ databases">
        <authorList>
            <consortium name="DOE Joint Genome Institute"/>
            <person name="Kuo A."/>
            <person name="Kohler A."/>
            <person name="Nagy L.G."/>
            <person name="Floudas D."/>
            <person name="Copeland A."/>
            <person name="Barry K.W."/>
            <person name="Cichocki N."/>
            <person name="Veneault-Fourrey C."/>
            <person name="LaButti K."/>
            <person name="Lindquist E.A."/>
            <person name="Lipzen A."/>
            <person name="Lundell T."/>
            <person name="Morin E."/>
            <person name="Murat C."/>
            <person name="Sun H."/>
            <person name="Tunlid A."/>
            <person name="Henrissat B."/>
            <person name="Grigoriev I.V."/>
            <person name="Hibbett D.S."/>
            <person name="Martin F."/>
            <person name="Nordberg H.P."/>
            <person name="Cantor M.N."/>
            <person name="Hua S.X."/>
        </authorList>
    </citation>
    <scope>NUCLEOTIDE SEQUENCE [LARGE SCALE GENOMIC DNA]</scope>
    <source>
        <strain evidence="2 3">Foug A</strain>
    </source>
</reference>
<dbReference type="CDD" id="cd00882">
    <property type="entry name" value="Ras_like_GTPase"/>
    <property type="match status" value="1"/>
</dbReference>
<accession>A0A0C3E6G0</accession>
<proteinExistence type="predicted"/>
<gene>
    <name evidence="2" type="ORF">SCLCIDRAFT_1209209</name>
</gene>
<dbReference type="HOGENOM" id="CLU_023805_1_1_1"/>
<feature type="compositionally biased region" description="Polar residues" evidence="1">
    <location>
        <begin position="1"/>
        <end position="18"/>
    </location>
</feature>
<evidence type="ECO:0000313" key="2">
    <source>
        <dbReference type="EMBL" id="KIM68385.1"/>
    </source>
</evidence>
<protein>
    <submittedName>
        <fullName evidence="2">Uncharacterized protein</fullName>
    </submittedName>
</protein>
<dbReference type="InterPro" id="IPR027417">
    <property type="entry name" value="P-loop_NTPase"/>
</dbReference>
<keyword evidence="3" id="KW-1185">Reference proteome</keyword>
<dbReference type="SUPFAM" id="SSF52540">
    <property type="entry name" value="P-loop containing nucleoside triphosphate hydrolases"/>
    <property type="match status" value="1"/>
</dbReference>
<evidence type="ECO:0000313" key="3">
    <source>
        <dbReference type="Proteomes" id="UP000053989"/>
    </source>
</evidence>
<dbReference type="EMBL" id="KN822009">
    <property type="protein sequence ID" value="KIM68385.1"/>
    <property type="molecule type" value="Genomic_DNA"/>
</dbReference>
<evidence type="ECO:0000256" key="1">
    <source>
        <dbReference type="SAM" id="MobiDB-lite"/>
    </source>
</evidence>
<feature type="region of interest" description="Disordered" evidence="1">
    <location>
        <begin position="1"/>
        <end position="20"/>
    </location>
</feature>
<dbReference type="STRING" id="1036808.A0A0C3E6G0"/>
<sequence>MHGTSASMPSEVAMSSQRIPREAMKPSFSSTMTPALLPLSLGGSPITARIGSVRKFLLNLLSRKTSISPRTKERILDPAEVKKQFDRTVHFRILIISRSNAGKTTLIQRVCNTMGLPEIFNAKGEKIDPAIVLGSHERGDHNIEDELIFPSNPGFIFHDSGGFENGSVNELNLVKDFVAHRAATMKLEKRIHVIWYCFSMADYERPILAAEEKFFDECNTGNVPVIAVLTKADALTLPALSQLRDEGLTMREAMPKAGELAAQMLSILESGIENQLCSCRYPPKAYLTTACMNQEGADCSPLLSKPILL</sequence>
<dbReference type="Proteomes" id="UP000053989">
    <property type="component" value="Unassembled WGS sequence"/>
</dbReference>
<dbReference type="Gene3D" id="3.40.50.300">
    <property type="entry name" value="P-loop containing nucleotide triphosphate hydrolases"/>
    <property type="match status" value="1"/>
</dbReference>